<dbReference type="Gene3D" id="3.40.630.30">
    <property type="match status" value="1"/>
</dbReference>
<organism evidence="2 3">
    <name type="scientific">Massilia cellulosiltytica</name>
    <dbReference type="NCBI Taxonomy" id="2683234"/>
    <lineage>
        <taxon>Bacteria</taxon>
        <taxon>Pseudomonadati</taxon>
        <taxon>Pseudomonadota</taxon>
        <taxon>Betaproteobacteria</taxon>
        <taxon>Burkholderiales</taxon>
        <taxon>Oxalobacteraceae</taxon>
        <taxon>Telluria group</taxon>
        <taxon>Massilia</taxon>
    </lineage>
</organism>
<reference evidence="2 3" key="1">
    <citation type="submission" date="2019-12" db="EMBL/GenBank/DDBJ databases">
        <authorList>
            <person name="Li C."/>
            <person name="Zhao J."/>
        </authorList>
    </citation>
    <scope>NUCLEOTIDE SEQUENCE [LARGE SCALE GENOMIC DNA]</scope>
    <source>
        <strain evidence="2 3">NEAU-DD11</strain>
    </source>
</reference>
<dbReference type="Proteomes" id="UP000443353">
    <property type="component" value="Unassembled WGS sequence"/>
</dbReference>
<feature type="region of interest" description="Disordered" evidence="1">
    <location>
        <begin position="1"/>
        <end position="21"/>
    </location>
</feature>
<dbReference type="SUPFAM" id="SSF55729">
    <property type="entry name" value="Acyl-CoA N-acyltransferases (Nat)"/>
    <property type="match status" value="1"/>
</dbReference>
<evidence type="ECO:0008006" key="4">
    <source>
        <dbReference type="Google" id="ProtNLM"/>
    </source>
</evidence>
<dbReference type="EMBL" id="WSES01000007">
    <property type="protein sequence ID" value="MVW62775.1"/>
    <property type="molecule type" value="Genomic_DNA"/>
</dbReference>
<sequence>MEMRHPGVLRPAVSGPAAGVGKPTERLPFTIRRVDNEADLWKAVRVRHAAYARHVPDFARQLVKPESSDYGDDAIVFLAESKLDGAPLGTARMQTNLDEPLHVEASVELPDWLRGQPLAEMSRLGVDNGRIGRMVKTALLKAGVMYCQQNGIHWALATGRAPIDRQYEQLTFVDVFPELGFIPLRHVGNIPHRIMAFDISTIEERWTAAQHPLLNFFCHTHHPDIDVRGHAGVRPPLPNAGGMGVVRQASEWHELVA</sequence>
<comment type="caution">
    <text evidence="2">The sequence shown here is derived from an EMBL/GenBank/DDBJ whole genome shotgun (WGS) entry which is preliminary data.</text>
</comment>
<evidence type="ECO:0000313" key="2">
    <source>
        <dbReference type="EMBL" id="MVW62775.1"/>
    </source>
</evidence>
<accession>A0A7X3G330</accession>
<dbReference type="RefSeq" id="WP_056137164.1">
    <property type="nucleotide sequence ID" value="NZ_CP168562.1"/>
</dbReference>
<proteinExistence type="predicted"/>
<gene>
    <name evidence="2" type="ORF">GPY61_22860</name>
</gene>
<evidence type="ECO:0000256" key="1">
    <source>
        <dbReference type="SAM" id="MobiDB-lite"/>
    </source>
</evidence>
<protein>
    <recommendedName>
        <fullName evidence="4">GNAT family N-acetyltransferase</fullName>
    </recommendedName>
</protein>
<keyword evidence="3" id="KW-1185">Reference proteome</keyword>
<dbReference type="AlphaFoldDB" id="A0A7X3G330"/>
<name>A0A7X3G330_9BURK</name>
<evidence type="ECO:0000313" key="3">
    <source>
        <dbReference type="Proteomes" id="UP000443353"/>
    </source>
</evidence>
<dbReference type="InterPro" id="IPR016181">
    <property type="entry name" value="Acyl_CoA_acyltransferase"/>
</dbReference>